<dbReference type="OrthoDB" id="2402993at2759"/>
<dbReference type="AlphaFoldDB" id="A0A9P6MF61"/>
<name>A0A9P6MF61_9FUNG</name>
<protein>
    <submittedName>
        <fullName evidence="1">Uncharacterized protein</fullName>
    </submittedName>
</protein>
<dbReference type="EMBL" id="JAAAID010003727">
    <property type="protein sequence ID" value="KAF9996167.1"/>
    <property type="molecule type" value="Genomic_DNA"/>
</dbReference>
<comment type="caution">
    <text evidence="1">The sequence shown here is derived from an EMBL/GenBank/DDBJ whole genome shotgun (WGS) entry which is preliminary data.</text>
</comment>
<proteinExistence type="predicted"/>
<dbReference type="Proteomes" id="UP000703661">
    <property type="component" value="Unassembled WGS sequence"/>
</dbReference>
<keyword evidence="2" id="KW-1185">Reference proteome</keyword>
<evidence type="ECO:0000313" key="1">
    <source>
        <dbReference type="EMBL" id="KAF9996167.1"/>
    </source>
</evidence>
<reference evidence="1" key="1">
    <citation type="journal article" date="2020" name="Fungal Divers.">
        <title>Resolving the Mortierellaceae phylogeny through synthesis of multi-gene phylogenetics and phylogenomics.</title>
        <authorList>
            <person name="Vandepol N."/>
            <person name="Liber J."/>
            <person name="Desiro A."/>
            <person name="Na H."/>
            <person name="Kennedy M."/>
            <person name="Barry K."/>
            <person name="Grigoriev I.V."/>
            <person name="Miller A.N."/>
            <person name="O'Donnell K."/>
            <person name="Stajich J.E."/>
            <person name="Bonito G."/>
        </authorList>
    </citation>
    <scope>NUCLEOTIDE SEQUENCE</scope>
    <source>
        <strain evidence="1">NRRL 2769</strain>
    </source>
</reference>
<organism evidence="1 2">
    <name type="scientific">Entomortierella chlamydospora</name>
    <dbReference type="NCBI Taxonomy" id="101097"/>
    <lineage>
        <taxon>Eukaryota</taxon>
        <taxon>Fungi</taxon>
        <taxon>Fungi incertae sedis</taxon>
        <taxon>Mucoromycota</taxon>
        <taxon>Mortierellomycotina</taxon>
        <taxon>Mortierellomycetes</taxon>
        <taxon>Mortierellales</taxon>
        <taxon>Mortierellaceae</taxon>
        <taxon>Entomortierella</taxon>
    </lineage>
</organism>
<evidence type="ECO:0000313" key="2">
    <source>
        <dbReference type="Proteomes" id="UP000703661"/>
    </source>
</evidence>
<gene>
    <name evidence="1" type="ORF">BGZ80_007325</name>
</gene>
<sequence length="85" mass="9473">MGVWLYPKIKTEVKEHIEIGYRFPNASVSCGPYQRVIGGGGSCHQTSGFIWVTASKPFENGWRIECDGGQMNEWGTAKVWAICGY</sequence>
<accession>A0A9P6MF61</accession>